<evidence type="ECO:0000313" key="2">
    <source>
        <dbReference type="Proteomes" id="UP001164557"/>
    </source>
</evidence>
<dbReference type="Gene3D" id="3.40.50.1110">
    <property type="entry name" value="SGNH hydrolase"/>
    <property type="match status" value="1"/>
</dbReference>
<proteinExistence type="predicted"/>
<evidence type="ECO:0000313" key="1">
    <source>
        <dbReference type="EMBL" id="UZX30241.1"/>
    </source>
</evidence>
<gene>
    <name evidence="1" type="ORF">LDX53_03310</name>
</gene>
<organism evidence="1 2">
    <name type="scientific">Lactobacillus helsingborgensis</name>
    <dbReference type="NCBI Taxonomy" id="1218494"/>
    <lineage>
        <taxon>Bacteria</taxon>
        <taxon>Bacillati</taxon>
        <taxon>Bacillota</taxon>
        <taxon>Bacilli</taxon>
        <taxon>Lactobacillales</taxon>
        <taxon>Lactobacillaceae</taxon>
        <taxon>Lactobacillus</taxon>
    </lineage>
</organism>
<protein>
    <submittedName>
        <fullName evidence="1">Uncharacterized protein</fullName>
    </submittedName>
</protein>
<accession>A0AA47B4Y8</accession>
<dbReference type="RefSeq" id="WP_257011434.1">
    <property type="nucleotide sequence ID" value="NZ_CP084389.1"/>
</dbReference>
<dbReference type="EMBL" id="CP084389">
    <property type="protein sequence ID" value="UZX30241.1"/>
    <property type="molecule type" value="Genomic_DNA"/>
</dbReference>
<dbReference type="AlphaFoldDB" id="A0AA47B4Y8"/>
<dbReference type="Proteomes" id="UP001164557">
    <property type="component" value="Chromosome"/>
</dbReference>
<keyword evidence="2" id="KW-1185">Reference proteome</keyword>
<name>A0AA47B4Y8_9LACO</name>
<dbReference type="InterPro" id="IPR036514">
    <property type="entry name" value="SGNH_hydro_sf"/>
</dbReference>
<reference evidence="1" key="1">
    <citation type="submission" date="2021-09" db="EMBL/GenBank/DDBJ databases">
        <title>Lactobacillus species from Apis mellifera, Switzerland.</title>
        <authorList>
            <person name="Pfister J."/>
            <person name="Brown A."/>
            <person name="Neumann P."/>
            <person name="Collaud A."/>
            <person name="Retschnig G."/>
            <person name="Perreten V."/>
        </authorList>
    </citation>
    <scope>NUCLEOTIDE SEQUENCE</scope>
    <source>
        <strain evidence="1">IBH002</strain>
    </source>
</reference>
<sequence length="114" mass="12769">MPGINSGALYSLLPQLVLKIDRCDKLLLLLGTNDIAQHKQAPRSQFKINMGLIISSVICSYYPQNIILVSPPAVGKNKQKKRTNQEIAFYTSDLIKLVTTYKLQFISLFQAMIA</sequence>
<dbReference type="SUPFAM" id="SSF52266">
    <property type="entry name" value="SGNH hydrolase"/>
    <property type="match status" value="1"/>
</dbReference>